<sequence length="80" mass="9180">RPSALLSLRRNRRQPRRAVPDRGGEYAAINLNQRPVHLHDLPAGDGARGGQVLRRQLLQQDLQHRRRQPRGRAELRRGPA</sequence>
<protein>
    <submittedName>
        <fullName evidence="2">Uncharacterized protein</fullName>
    </submittedName>
</protein>
<dbReference type="EMBL" id="JAVRRA010011530">
    <property type="protein sequence ID" value="KAK5240143.1"/>
    <property type="molecule type" value="Genomic_DNA"/>
</dbReference>
<accession>A0ABR0LSJ1</accession>
<dbReference type="Proteomes" id="UP001357485">
    <property type="component" value="Unassembled WGS sequence"/>
</dbReference>
<feature type="region of interest" description="Disordered" evidence="1">
    <location>
        <begin position="1"/>
        <end position="26"/>
    </location>
</feature>
<organism evidence="2 3">
    <name type="scientific">Cryomyces antarcticus</name>
    <dbReference type="NCBI Taxonomy" id="329879"/>
    <lineage>
        <taxon>Eukaryota</taxon>
        <taxon>Fungi</taxon>
        <taxon>Dikarya</taxon>
        <taxon>Ascomycota</taxon>
        <taxon>Pezizomycotina</taxon>
        <taxon>Dothideomycetes</taxon>
        <taxon>Dothideomycetes incertae sedis</taxon>
        <taxon>Cryomyces</taxon>
    </lineage>
</organism>
<feature type="non-terminal residue" evidence="2">
    <location>
        <position position="80"/>
    </location>
</feature>
<comment type="caution">
    <text evidence="2">The sequence shown here is derived from an EMBL/GenBank/DDBJ whole genome shotgun (WGS) entry which is preliminary data.</text>
</comment>
<proteinExistence type="predicted"/>
<name>A0ABR0LSJ1_9PEZI</name>
<feature type="region of interest" description="Disordered" evidence="1">
    <location>
        <begin position="59"/>
        <end position="80"/>
    </location>
</feature>
<evidence type="ECO:0000256" key="1">
    <source>
        <dbReference type="SAM" id="MobiDB-lite"/>
    </source>
</evidence>
<reference evidence="2 3" key="1">
    <citation type="submission" date="2023-08" db="EMBL/GenBank/DDBJ databases">
        <title>Black Yeasts Isolated from many extreme environments.</title>
        <authorList>
            <person name="Coleine C."/>
            <person name="Stajich J.E."/>
            <person name="Selbmann L."/>
        </authorList>
    </citation>
    <scope>NUCLEOTIDE SEQUENCE [LARGE SCALE GENOMIC DNA]</scope>
    <source>
        <strain evidence="2 3">CCFEE 536</strain>
    </source>
</reference>
<keyword evidence="3" id="KW-1185">Reference proteome</keyword>
<feature type="compositionally biased region" description="Basic and acidic residues" evidence="1">
    <location>
        <begin position="71"/>
        <end position="80"/>
    </location>
</feature>
<gene>
    <name evidence="2" type="ORF">LTR16_011057</name>
</gene>
<feature type="non-terminal residue" evidence="2">
    <location>
        <position position="1"/>
    </location>
</feature>
<evidence type="ECO:0000313" key="2">
    <source>
        <dbReference type="EMBL" id="KAK5240143.1"/>
    </source>
</evidence>
<evidence type="ECO:0000313" key="3">
    <source>
        <dbReference type="Proteomes" id="UP001357485"/>
    </source>
</evidence>